<evidence type="ECO:0000259" key="2">
    <source>
        <dbReference type="Pfam" id="PF11838"/>
    </source>
</evidence>
<protein>
    <recommendedName>
        <fullName evidence="2">ERAP1-like C-terminal domain-containing protein</fullName>
    </recommendedName>
</protein>
<organism evidence="3 4">
    <name type="scientific">Aldrovandia affinis</name>
    <dbReference type="NCBI Taxonomy" id="143900"/>
    <lineage>
        <taxon>Eukaryota</taxon>
        <taxon>Metazoa</taxon>
        <taxon>Chordata</taxon>
        <taxon>Craniata</taxon>
        <taxon>Vertebrata</taxon>
        <taxon>Euteleostomi</taxon>
        <taxon>Actinopterygii</taxon>
        <taxon>Neopterygii</taxon>
        <taxon>Teleostei</taxon>
        <taxon>Notacanthiformes</taxon>
        <taxon>Halosauridae</taxon>
        <taxon>Aldrovandia</taxon>
    </lineage>
</organism>
<dbReference type="EMBL" id="JAINUG010000047">
    <property type="protein sequence ID" value="KAJ8405601.1"/>
    <property type="molecule type" value="Genomic_DNA"/>
</dbReference>
<dbReference type="InterPro" id="IPR050344">
    <property type="entry name" value="Peptidase_M1_aminopeptidases"/>
</dbReference>
<evidence type="ECO:0000256" key="1">
    <source>
        <dbReference type="ARBA" id="ARBA00010136"/>
    </source>
</evidence>
<dbReference type="GO" id="GO:0008270">
    <property type="term" value="F:zinc ion binding"/>
    <property type="evidence" value="ECO:0007669"/>
    <property type="project" value="TreeGrafter"/>
</dbReference>
<gene>
    <name evidence="3" type="ORF">AAFF_G00315810</name>
</gene>
<dbReference type="AlphaFoldDB" id="A0AAD7SN21"/>
<evidence type="ECO:0000313" key="3">
    <source>
        <dbReference type="EMBL" id="KAJ8405601.1"/>
    </source>
</evidence>
<dbReference type="Proteomes" id="UP001221898">
    <property type="component" value="Unassembled WGS sequence"/>
</dbReference>
<dbReference type="GO" id="GO:0005737">
    <property type="term" value="C:cytoplasm"/>
    <property type="evidence" value="ECO:0007669"/>
    <property type="project" value="TreeGrafter"/>
</dbReference>
<proteinExistence type="inferred from homology"/>
<dbReference type="PANTHER" id="PTHR11533">
    <property type="entry name" value="PROTEASE M1 ZINC METALLOPROTEASE"/>
    <property type="match status" value="1"/>
</dbReference>
<name>A0AAD7SN21_9TELE</name>
<dbReference type="GO" id="GO:0016020">
    <property type="term" value="C:membrane"/>
    <property type="evidence" value="ECO:0007669"/>
    <property type="project" value="TreeGrafter"/>
</dbReference>
<dbReference type="GO" id="GO:0042277">
    <property type="term" value="F:peptide binding"/>
    <property type="evidence" value="ECO:0007669"/>
    <property type="project" value="TreeGrafter"/>
</dbReference>
<sequence length="178" mass="20316">MEKNNISDTAQNLKNYILRYFRDVIDKQTWSDMGSVSEKTLRMALLELSCDLGYPPCVNRASQLFSEWVASNRTNSYKNTILYALTCSKDAEKLAKLIALGMEGEVIRTQDLPALIVAIARNPVGKALTWNFIRKNWKKLLEKFELGSTAITRILMGTTGDFSSKRELEEVRFVHYLP</sequence>
<accession>A0AAD7SN21</accession>
<dbReference type="GO" id="GO:0070006">
    <property type="term" value="F:metalloaminopeptidase activity"/>
    <property type="evidence" value="ECO:0007669"/>
    <property type="project" value="TreeGrafter"/>
</dbReference>
<dbReference type="PANTHER" id="PTHR11533:SF239">
    <property type="entry name" value="ENDOPLASMIC RETICULUM AMINOPEPTIDASE 2"/>
    <property type="match status" value="1"/>
</dbReference>
<reference evidence="3" key="1">
    <citation type="journal article" date="2023" name="Science">
        <title>Genome structures resolve the early diversification of teleost fishes.</title>
        <authorList>
            <person name="Parey E."/>
            <person name="Louis A."/>
            <person name="Montfort J."/>
            <person name="Bouchez O."/>
            <person name="Roques C."/>
            <person name="Iampietro C."/>
            <person name="Lluch J."/>
            <person name="Castinel A."/>
            <person name="Donnadieu C."/>
            <person name="Desvignes T."/>
            <person name="Floi Bucao C."/>
            <person name="Jouanno E."/>
            <person name="Wen M."/>
            <person name="Mejri S."/>
            <person name="Dirks R."/>
            <person name="Jansen H."/>
            <person name="Henkel C."/>
            <person name="Chen W.J."/>
            <person name="Zahm M."/>
            <person name="Cabau C."/>
            <person name="Klopp C."/>
            <person name="Thompson A.W."/>
            <person name="Robinson-Rechavi M."/>
            <person name="Braasch I."/>
            <person name="Lecointre G."/>
            <person name="Bobe J."/>
            <person name="Postlethwait J.H."/>
            <person name="Berthelot C."/>
            <person name="Roest Crollius H."/>
            <person name="Guiguen Y."/>
        </authorList>
    </citation>
    <scope>NUCLEOTIDE SEQUENCE</scope>
    <source>
        <strain evidence="3">NC1722</strain>
    </source>
</reference>
<comment type="caution">
    <text evidence="3">The sequence shown here is derived from an EMBL/GenBank/DDBJ whole genome shotgun (WGS) entry which is preliminary data.</text>
</comment>
<dbReference type="GO" id="GO:0005615">
    <property type="term" value="C:extracellular space"/>
    <property type="evidence" value="ECO:0007669"/>
    <property type="project" value="TreeGrafter"/>
</dbReference>
<feature type="domain" description="ERAP1-like C-terminal" evidence="2">
    <location>
        <begin position="9"/>
        <end position="72"/>
    </location>
</feature>
<keyword evidence="4" id="KW-1185">Reference proteome</keyword>
<dbReference type="GO" id="GO:0043171">
    <property type="term" value="P:peptide catabolic process"/>
    <property type="evidence" value="ECO:0007669"/>
    <property type="project" value="TreeGrafter"/>
</dbReference>
<dbReference type="GO" id="GO:0006508">
    <property type="term" value="P:proteolysis"/>
    <property type="evidence" value="ECO:0007669"/>
    <property type="project" value="TreeGrafter"/>
</dbReference>
<dbReference type="Gene3D" id="1.25.50.20">
    <property type="match status" value="2"/>
</dbReference>
<evidence type="ECO:0000313" key="4">
    <source>
        <dbReference type="Proteomes" id="UP001221898"/>
    </source>
</evidence>
<comment type="similarity">
    <text evidence="1">Belongs to the peptidase M1 family.</text>
</comment>
<dbReference type="Pfam" id="PF11838">
    <property type="entry name" value="ERAP1_C"/>
    <property type="match status" value="2"/>
</dbReference>
<dbReference type="InterPro" id="IPR024571">
    <property type="entry name" value="ERAP1-like_C_dom"/>
</dbReference>
<feature type="domain" description="ERAP1-like C-terminal" evidence="2">
    <location>
        <begin position="73"/>
        <end position="171"/>
    </location>
</feature>